<dbReference type="Pfam" id="PF14087">
    <property type="entry name" value="DUF4267"/>
    <property type="match status" value="1"/>
</dbReference>
<dbReference type="InterPro" id="IPR025363">
    <property type="entry name" value="DUF4267"/>
</dbReference>
<comment type="caution">
    <text evidence="1">The sequence shown here is derived from an EMBL/GenBank/DDBJ whole genome shotgun (WGS) entry which is preliminary data.</text>
</comment>
<dbReference type="AlphaFoldDB" id="A0A3M7E7E7"/>
<evidence type="ECO:0000313" key="2">
    <source>
        <dbReference type="Proteomes" id="UP000269539"/>
    </source>
</evidence>
<protein>
    <submittedName>
        <fullName evidence="1">Uncharacterized protein</fullName>
    </submittedName>
</protein>
<accession>A0A3M7E7E7</accession>
<sequence length="133" mass="14793">MGPIMLLKPEIVPSTFESKFPLGFEDRKLAISITRLMAVRDTFLGGAILVPWYYQDNKTLGIMLLMGSAVLAADGFIQKAQAGRGQWVHWSTALQRGYAAGSSCCNWPNNVKFVQGTKNGRERNNITSPDKEW</sequence>
<proteinExistence type="predicted"/>
<reference evidence="1 2" key="1">
    <citation type="journal article" date="2018" name="BMC Genomics">
        <title>Genomic evidence for intraspecific hybridization in a clonal and extremely halotolerant yeast.</title>
        <authorList>
            <person name="Gostincar C."/>
            <person name="Stajich J.E."/>
            <person name="Zupancic J."/>
            <person name="Zalar P."/>
            <person name="Gunde-Cimerman N."/>
        </authorList>
    </citation>
    <scope>NUCLEOTIDE SEQUENCE [LARGE SCALE GENOMIC DNA]</scope>
    <source>
        <strain evidence="1 2">EXF-10513</strain>
    </source>
</reference>
<dbReference type="EMBL" id="QWIO01001396">
    <property type="protein sequence ID" value="RMY72609.1"/>
    <property type="molecule type" value="Genomic_DNA"/>
</dbReference>
<name>A0A3M7E7E7_HORWE</name>
<dbReference type="Proteomes" id="UP000269539">
    <property type="component" value="Unassembled WGS sequence"/>
</dbReference>
<organism evidence="1 2">
    <name type="scientific">Hortaea werneckii</name>
    <name type="common">Black yeast</name>
    <name type="synonym">Cladosporium werneckii</name>
    <dbReference type="NCBI Taxonomy" id="91943"/>
    <lineage>
        <taxon>Eukaryota</taxon>
        <taxon>Fungi</taxon>
        <taxon>Dikarya</taxon>
        <taxon>Ascomycota</taxon>
        <taxon>Pezizomycotina</taxon>
        <taxon>Dothideomycetes</taxon>
        <taxon>Dothideomycetidae</taxon>
        <taxon>Mycosphaerellales</taxon>
        <taxon>Teratosphaeriaceae</taxon>
        <taxon>Hortaea</taxon>
    </lineage>
</organism>
<gene>
    <name evidence="1" type="ORF">D0864_10387</name>
</gene>
<evidence type="ECO:0000313" key="1">
    <source>
        <dbReference type="EMBL" id="RMY72609.1"/>
    </source>
</evidence>